<protein>
    <submittedName>
        <fullName evidence="5">Cytochrome c oxidase subunit I</fullName>
    </submittedName>
</protein>
<name>A0A183TTI6_SCHSO</name>
<evidence type="ECO:0000313" key="3">
    <source>
        <dbReference type="EMBL" id="VDM06170.1"/>
    </source>
</evidence>
<organism evidence="5">
    <name type="scientific">Schistocephalus solidus</name>
    <name type="common">Tapeworm</name>
    <dbReference type="NCBI Taxonomy" id="70667"/>
    <lineage>
        <taxon>Eukaryota</taxon>
        <taxon>Metazoa</taxon>
        <taxon>Spiralia</taxon>
        <taxon>Lophotrochozoa</taxon>
        <taxon>Platyhelminthes</taxon>
        <taxon>Cestoda</taxon>
        <taxon>Eucestoda</taxon>
        <taxon>Diphyllobothriidea</taxon>
        <taxon>Diphyllobothriidae</taxon>
        <taxon>Schistocephalus</taxon>
    </lineage>
</organism>
<reference evidence="5" key="1">
    <citation type="submission" date="2016-06" db="UniProtKB">
        <authorList>
            <consortium name="WormBaseParasite"/>
        </authorList>
    </citation>
    <scope>IDENTIFICATION</scope>
</reference>
<evidence type="ECO:0000313" key="4">
    <source>
        <dbReference type="Proteomes" id="UP000275846"/>
    </source>
</evidence>
<feature type="chain" id="PRO_5043141635" evidence="2">
    <location>
        <begin position="21"/>
        <end position="84"/>
    </location>
</feature>
<proteinExistence type="predicted"/>
<evidence type="ECO:0000256" key="1">
    <source>
        <dbReference type="SAM" id="Phobius"/>
    </source>
</evidence>
<gene>
    <name evidence="3" type="ORF">SSLN_LOCUS19784</name>
</gene>
<accession>A0A183TTI6</accession>
<evidence type="ECO:0000313" key="5">
    <source>
        <dbReference type="WBParaSite" id="SSLN_0002051901-mRNA-1"/>
    </source>
</evidence>
<sequence length="84" mass="9491">MFGPALRLFSLVLFVTAASATNMKMALANPSKYLFYDTTPFRLGMHAGLTLLLTYGILTTFTLSVMFITRALEKKKLRRRPSTR</sequence>
<dbReference type="OrthoDB" id="6264453at2759"/>
<dbReference type="EMBL" id="UYSU01049322">
    <property type="protein sequence ID" value="VDM06170.1"/>
    <property type="molecule type" value="Genomic_DNA"/>
</dbReference>
<keyword evidence="2" id="KW-0732">Signal</keyword>
<reference evidence="3 4" key="2">
    <citation type="submission" date="2018-11" db="EMBL/GenBank/DDBJ databases">
        <authorList>
            <consortium name="Pathogen Informatics"/>
        </authorList>
    </citation>
    <scope>NUCLEOTIDE SEQUENCE [LARGE SCALE GENOMIC DNA]</scope>
    <source>
        <strain evidence="3 4">NST_G2</strain>
    </source>
</reference>
<dbReference type="WBParaSite" id="SSLN_0002051901-mRNA-1">
    <property type="protein sequence ID" value="SSLN_0002051901-mRNA-1"/>
    <property type="gene ID" value="SSLN_0002051901"/>
</dbReference>
<keyword evidence="1" id="KW-0812">Transmembrane</keyword>
<keyword evidence="4" id="KW-1185">Reference proteome</keyword>
<keyword evidence="1" id="KW-0472">Membrane</keyword>
<dbReference type="Proteomes" id="UP000275846">
    <property type="component" value="Unassembled WGS sequence"/>
</dbReference>
<feature type="transmembrane region" description="Helical" evidence="1">
    <location>
        <begin position="52"/>
        <end position="72"/>
    </location>
</feature>
<dbReference type="AlphaFoldDB" id="A0A183TTI6"/>
<keyword evidence="1" id="KW-1133">Transmembrane helix</keyword>
<feature type="signal peptide" evidence="2">
    <location>
        <begin position="1"/>
        <end position="20"/>
    </location>
</feature>
<evidence type="ECO:0000256" key="2">
    <source>
        <dbReference type="SAM" id="SignalP"/>
    </source>
</evidence>